<evidence type="ECO:0000313" key="6">
    <source>
        <dbReference type="EMBL" id="QPK78778.1"/>
    </source>
</evidence>
<evidence type="ECO:0000259" key="5">
    <source>
        <dbReference type="PROSITE" id="PS51464"/>
    </source>
</evidence>
<dbReference type="SUPFAM" id="SSF53697">
    <property type="entry name" value="SIS domain"/>
    <property type="match status" value="1"/>
</dbReference>
<dbReference type="InterPro" id="IPR047640">
    <property type="entry name" value="RpiR-like"/>
</dbReference>
<dbReference type="InterPro" id="IPR036388">
    <property type="entry name" value="WH-like_DNA-bd_sf"/>
</dbReference>
<sequence length="286" mass="30637">MEQSITEKINVAFAGLTAAEKQAARTLVQNFPWAGMGTVDDFSAAANVSSATIVRFVQSLGFRGFKEFQKALIRESALRDVSPLARADEAAGPLAPKDSGLVGVFRGAGAWYVEGIAETFANTNMEELVAAASILSDPSKRVFAFGGTFSHVLAQHLVSQLQLFRSGLHYVRTGSLEMSDRLSSIVEGDVFVCFDFRRYSMAALNCSQIAAERGAKVLLITDQWLSPASKYATSTLIARVEAPGPSDTMVPAFAMVEALCECVVDALGESGLKRLRAIEALRGGEI</sequence>
<evidence type="ECO:0000256" key="2">
    <source>
        <dbReference type="ARBA" id="ARBA00023125"/>
    </source>
</evidence>
<dbReference type="InterPro" id="IPR046348">
    <property type="entry name" value="SIS_dom_sf"/>
</dbReference>
<dbReference type="CDD" id="cd05013">
    <property type="entry name" value="SIS_RpiR"/>
    <property type="match status" value="1"/>
</dbReference>
<dbReference type="KEGG" id="cliz:G7Y31_09570"/>
<dbReference type="InterPro" id="IPR009057">
    <property type="entry name" value="Homeodomain-like_sf"/>
</dbReference>
<feature type="domain" description="SIS" evidence="5">
    <location>
        <begin position="131"/>
        <end position="269"/>
    </location>
</feature>
<evidence type="ECO:0000256" key="3">
    <source>
        <dbReference type="ARBA" id="ARBA00023163"/>
    </source>
</evidence>
<feature type="domain" description="HTH rpiR-type" evidence="4">
    <location>
        <begin position="3"/>
        <end position="79"/>
    </location>
</feature>
<dbReference type="PANTHER" id="PTHR30514">
    <property type="entry name" value="GLUCOKINASE"/>
    <property type="match status" value="1"/>
</dbReference>
<organism evidence="6 7">
    <name type="scientific">Corynebacterium lizhenjunii</name>
    <dbReference type="NCBI Taxonomy" id="2709394"/>
    <lineage>
        <taxon>Bacteria</taxon>
        <taxon>Bacillati</taxon>
        <taxon>Actinomycetota</taxon>
        <taxon>Actinomycetes</taxon>
        <taxon>Mycobacteriales</taxon>
        <taxon>Corynebacteriaceae</taxon>
        <taxon>Corynebacterium</taxon>
    </lineage>
</organism>
<dbReference type="Gene3D" id="1.10.10.10">
    <property type="entry name" value="Winged helix-like DNA-binding domain superfamily/Winged helix DNA-binding domain"/>
    <property type="match status" value="1"/>
</dbReference>
<gene>
    <name evidence="6" type="ORF">G7Y31_09570</name>
</gene>
<keyword evidence="2" id="KW-0238">DNA-binding</keyword>
<dbReference type="EMBL" id="CP064954">
    <property type="protein sequence ID" value="QPK78778.1"/>
    <property type="molecule type" value="Genomic_DNA"/>
</dbReference>
<accession>A0A7T0P9H4</accession>
<dbReference type="GO" id="GO:0003700">
    <property type="term" value="F:DNA-binding transcription factor activity"/>
    <property type="evidence" value="ECO:0007669"/>
    <property type="project" value="InterPro"/>
</dbReference>
<dbReference type="Pfam" id="PF01418">
    <property type="entry name" value="HTH_6"/>
    <property type="match status" value="1"/>
</dbReference>
<dbReference type="InterPro" id="IPR035472">
    <property type="entry name" value="RpiR-like_SIS"/>
</dbReference>
<dbReference type="Proteomes" id="UP000594681">
    <property type="component" value="Chromosome"/>
</dbReference>
<dbReference type="GO" id="GO:1901135">
    <property type="term" value="P:carbohydrate derivative metabolic process"/>
    <property type="evidence" value="ECO:0007669"/>
    <property type="project" value="InterPro"/>
</dbReference>
<dbReference type="PANTHER" id="PTHR30514:SF18">
    <property type="entry name" value="RPIR-FAMILY TRANSCRIPTIONAL REGULATOR"/>
    <property type="match status" value="1"/>
</dbReference>
<proteinExistence type="predicted"/>
<dbReference type="RefSeq" id="WP_165010075.1">
    <property type="nucleotide sequence ID" value="NZ_CP064954.1"/>
</dbReference>
<reference evidence="6 7" key="1">
    <citation type="submission" date="2020-11" db="EMBL/GenBank/DDBJ databases">
        <title>Corynebacterium sp. ZJ-599.</title>
        <authorList>
            <person name="Zhou J."/>
        </authorList>
    </citation>
    <scope>NUCLEOTIDE SEQUENCE [LARGE SCALE GENOMIC DNA]</scope>
    <source>
        <strain evidence="6 7">ZJ-599</strain>
    </source>
</reference>
<dbReference type="GO" id="GO:0003677">
    <property type="term" value="F:DNA binding"/>
    <property type="evidence" value="ECO:0007669"/>
    <property type="project" value="UniProtKB-KW"/>
</dbReference>
<keyword evidence="3" id="KW-0804">Transcription</keyword>
<dbReference type="PROSITE" id="PS51071">
    <property type="entry name" value="HTH_RPIR"/>
    <property type="match status" value="1"/>
</dbReference>
<evidence type="ECO:0000259" key="4">
    <source>
        <dbReference type="PROSITE" id="PS51071"/>
    </source>
</evidence>
<dbReference type="InterPro" id="IPR001347">
    <property type="entry name" value="SIS_dom"/>
</dbReference>
<keyword evidence="1" id="KW-0805">Transcription regulation</keyword>
<name>A0A7T0P9H4_9CORY</name>
<protein>
    <submittedName>
        <fullName evidence="6">MurR/RpiR family transcriptional regulator</fullName>
    </submittedName>
</protein>
<dbReference type="GO" id="GO:0097367">
    <property type="term" value="F:carbohydrate derivative binding"/>
    <property type="evidence" value="ECO:0007669"/>
    <property type="project" value="InterPro"/>
</dbReference>
<keyword evidence="7" id="KW-1185">Reference proteome</keyword>
<dbReference type="AlphaFoldDB" id="A0A7T0P9H4"/>
<dbReference type="Gene3D" id="3.40.50.10490">
    <property type="entry name" value="Glucose-6-phosphate isomerase like protein, domain 1"/>
    <property type="match status" value="1"/>
</dbReference>
<evidence type="ECO:0000256" key="1">
    <source>
        <dbReference type="ARBA" id="ARBA00023015"/>
    </source>
</evidence>
<dbReference type="Pfam" id="PF01380">
    <property type="entry name" value="SIS"/>
    <property type="match status" value="1"/>
</dbReference>
<dbReference type="PROSITE" id="PS51464">
    <property type="entry name" value="SIS"/>
    <property type="match status" value="1"/>
</dbReference>
<evidence type="ECO:0000313" key="7">
    <source>
        <dbReference type="Proteomes" id="UP000594681"/>
    </source>
</evidence>
<dbReference type="SUPFAM" id="SSF46689">
    <property type="entry name" value="Homeodomain-like"/>
    <property type="match status" value="1"/>
</dbReference>
<dbReference type="InterPro" id="IPR000281">
    <property type="entry name" value="HTH_RpiR"/>
</dbReference>